<protein>
    <submittedName>
        <fullName evidence="1">Uncharacterized protein</fullName>
    </submittedName>
</protein>
<dbReference type="RefSeq" id="WP_281753649.1">
    <property type="nucleotide sequence ID" value="NZ_BRVP01000008.1"/>
</dbReference>
<organism evidence="1 2">
    <name type="scientific">Neptunitalea chrysea</name>
    <dbReference type="NCBI Taxonomy" id="1647581"/>
    <lineage>
        <taxon>Bacteria</taxon>
        <taxon>Pseudomonadati</taxon>
        <taxon>Bacteroidota</taxon>
        <taxon>Flavobacteriia</taxon>
        <taxon>Flavobacteriales</taxon>
        <taxon>Flavobacteriaceae</taxon>
        <taxon>Neptunitalea</taxon>
    </lineage>
</organism>
<reference evidence="1" key="1">
    <citation type="submission" date="2022-07" db="EMBL/GenBank/DDBJ databases">
        <title>Taxonomy of Novel Oxalotrophic and Methylotrophic Bacteria.</title>
        <authorList>
            <person name="Sahin N."/>
            <person name="Tani A."/>
        </authorList>
    </citation>
    <scope>NUCLEOTIDE SEQUENCE</scope>
    <source>
        <strain evidence="1">AM327</strain>
    </source>
</reference>
<dbReference type="Proteomes" id="UP001143545">
    <property type="component" value="Unassembled WGS sequence"/>
</dbReference>
<dbReference type="EMBL" id="BRVP01000008">
    <property type="protein sequence ID" value="GLB52401.1"/>
    <property type="molecule type" value="Genomic_DNA"/>
</dbReference>
<evidence type="ECO:0000313" key="1">
    <source>
        <dbReference type="EMBL" id="GLB52401.1"/>
    </source>
</evidence>
<name>A0A9W6EV20_9FLAO</name>
<dbReference type="AlphaFoldDB" id="A0A9W6EV20"/>
<accession>A0A9W6EV20</accession>
<sequence>MLLTDIRAILQEWIAFIEFHKEKEALEKKKVIDDKVKISFFKDGLVWFRN</sequence>
<gene>
    <name evidence="1" type="ORF">NBRC110019_14410</name>
</gene>
<evidence type="ECO:0000313" key="2">
    <source>
        <dbReference type="Proteomes" id="UP001143545"/>
    </source>
</evidence>
<comment type="caution">
    <text evidence="1">The sequence shown here is derived from an EMBL/GenBank/DDBJ whole genome shotgun (WGS) entry which is preliminary data.</text>
</comment>
<proteinExistence type="predicted"/>
<keyword evidence="2" id="KW-1185">Reference proteome</keyword>